<dbReference type="EMBL" id="GG662651">
    <property type="protein sequence ID" value="EWS73762.1"/>
    <property type="molecule type" value="Genomic_DNA"/>
</dbReference>
<keyword evidence="3" id="KW-1185">Reference proteome</keyword>
<dbReference type="AlphaFoldDB" id="W7X8S6"/>
<organism evidence="2 3">
    <name type="scientific">Tetrahymena thermophila (strain SB210)</name>
    <dbReference type="NCBI Taxonomy" id="312017"/>
    <lineage>
        <taxon>Eukaryota</taxon>
        <taxon>Sar</taxon>
        <taxon>Alveolata</taxon>
        <taxon>Ciliophora</taxon>
        <taxon>Intramacronucleata</taxon>
        <taxon>Oligohymenophorea</taxon>
        <taxon>Hymenostomatida</taxon>
        <taxon>Tetrahymenina</taxon>
        <taxon>Tetrahymenidae</taxon>
        <taxon>Tetrahymena</taxon>
    </lineage>
</organism>
<keyword evidence="1 2" id="KW-0812">Transmembrane</keyword>
<evidence type="ECO:0000256" key="1">
    <source>
        <dbReference type="SAM" id="Phobius"/>
    </source>
</evidence>
<evidence type="ECO:0000313" key="2">
    <source>
        <dbReference type="EMBL" id="EWS73762.1"/>
    </source>
</evidence>
<evidence type="ECO:0000313" key="3">
    <source>
        <dbReference type="Proteomes" id="UP000009168"/>
    </source>
</evidence>
<feature type="transmembrane region" description="Helical" evidence="1">
    <location>
        <begin position="75"/>
        <end position="97"/>
    </location>
</feature>
<accession>W7X8S6</accession>
<dbReference type="KEGG" id="tet:TTHERM_000292049"/>
<dbReference type="InParanoid" id="W7X8S6"/>
<sequence>MCIMFYFYSFSFFYFIFIYLIIFIYLLSFIYFIFIFYLNICLFVFLYLFICFFKIQSSWHWQFGIFPIFLKQYQLYMAIGLLARGLSFLFKILIIYLNRKTILFNLQGSFGGLDSIQESLESRFLLKGFCLFIFLSDFKKLSLIKT</sequence>
<name>W7X8S6_TETTS</name>
<keyword evidence="1" id="KW-0472">Membrane</keyword>
<gene>
    <name evidence="2" type="ORF">TTHERM_000292049</name>
</gene>
<dbReference type="GeneID" id="24438226"/>
<proteinExistence type="predicted"/>
<dbReference type="RefSeq" id="XP_012653726.1">
    <property type="nucleotide sequence ID" value="XM_012798272.1"/>
</dbReference>
<feature type="transmembrane region" description="Helical" evidence="1">
    <location>
        <begin position="34"/>
        <end position="55"/>
    </location>
</feature>
<feature type="transmembrane region" description="Helical" evidence="1">
    <location>
        <begin position="6"/>
        <end position="27"/>
    </location>
</feature>
<protein>
    <submittedName>
        <fullName evidence="2">Transmembrane protein, putative</fullName>
    </submittedName>
</protein>
<keyword evidence="1" id="KW-1133">Transmembrane helix</keyword>
<reference evidence="3" key="1">
    <citation type="journal article" date="2006" name="PLoS Biol.">
        <title>Macronuclear genome sequence of the ciliate Tetrahymena thermophila, a model eukaryote.</title>
        <authorList>
            <person name="Eisen J.A."/>
            <person name="Coyne R.S."/>
            <person name="Wu M."/>
            <person name="Wu D."/>
            <person name="Thiagarajan M."/>
            <person name="Wortman J.R."/>
            <person name="Badger J.H."/>
            <person name="Ren Q."/>
            <person name="Amedeo P."/>
            <person name="Jones K.M."/>
            <person name="Tallon L.J."/>
            <person name="Delcher A.L."/>
            <person name="Salzberg S.L."/>
            <person name="Silva J.C."/>
            <person name="Haas B.J."/>
            <person name="Majoros W.H."/>
            <person name="Farzad M."/>
            <person name="Carlton J.M."/>
            <person name="Smith R.K. Jr."/>
            <person name="Garg J."/>
            <person name="Pearlman R.E."/>
            <person name="Karrer K.M."/>
            <person name="Sun L."/>
            <person name="Manning G."/>
            <person name="Elde N.C."/>
            <person name="Turkewitz A.P."/>
            <person name="Asai D.J."/>
            <person name="Wilkes D.E."/>
            <person name="Wang Y."/>
            <person name="Cai H."/>
            <person name="Collins K."/>
            <person name="Stewart B.A."/>
            <person name="Lee S.R."/>
            <person name="Wilamowska K."/>
            <person name="Weinberg Z."/>
            <person name="Ruzzo W.L."/>
            <person name="Wloga D."/>
            <person name="Gaertig J."/>
            <person name="Frankel J."/>
            <person name="Tsao C.-C."/>
            <person name="Gorovsky M.A."/>
            <person name="Keeling P.J."/>
            <person name="Waller R.F."/>
            <person name="Patron N.J."/>
            <person name="Cherry J.M."/>
            <person name="Stover N.A."/>
            <person name="Krieger C.J."/>
            <person name="del Toro C."/>
            <person name="Ryder H.F."/>
            <person name="Williamson S.C."/>
            <person name="Barbeau R.A."/>
            <person name="Hamilton E.P."/>
            <person name="Orias E."/>
        </authorList>
    </citation>
    <scope>NUCLEOTIDE SEQUENCE [LARGE SCALE GENOMIC DNA]</scope>
    <source>
        <strain evidence="3">SB210</strain>
    </source>
</reference>
<dbReference type="Proteomes" id="UP000009168">
    <property type="component" value="Unassembled WGS sequence"/>
</dbReference>